<dbReference type="GO" id="GO:0042162">
    <property type="term" value="F:telomeric DNA binding"/>
    <property type="evidence" value="ECO:0007669"/>
    <property type="project" value="InterPro"/>
</dbReference>
<comment type="caution">
    <text evidence="4">The sequence shown here is derived from an EMBL/GenBank/DDBJ whole genome shotgun (WGS) entry which is preliminary data.</text>
</comment>
<feature type="domain" description="Ku70/Ku80 C-terminal arm" evidence="3">
    <location>
        <begin position="100"/>
        <end position="137"/>
    </location>
</feature>
<protein>
    <submittedName>
        <fullName evidence="4">XRCC6 protein</fullName>
    </submittedName>
</protein>
<feature type="domain" description="Ku" evidence="2">
    <location>
        <begin position="5"/>
        <end position="88"/>
    </location>
</feature>
<evidence type="ECO:0000259" key="3">
    <source>
        <dbReference type="Pfam" id="PF03730"/>
    </source>
</evidence>
<dbReference type="InterPro" id="IPR016194">
    <property type="entry name" value="SPOC-like_C_dom_sf"/>
</dbReference>
<evidence type="ECO:0000313" key="5">
    <source>
        <dbReference type="Proteomes" id="UP000545332"/>
    </source>
</evidence>
<feature type="non-terminal residue" evidence="4">
    <location>
        <position position="1"/>
    </location>
</feature>
<dbReference type="Gene3D" id="2.40.290.10">
    <property type="match status" value="1"/>
</dbReference>
<keyword evidence="5" id="KW-1185">Reference proteome</keyword>
<dbReference type="SUPFAM" id="SSF100939">
    <property type="entry name" value="SPOC domain-like"/>
    <property type="match status" value="1"/>
</dbReference>
<dbReference type="InterPro" id="IPR005160">
    <property type="entry name" value="Ku_C"/>
</dbReference>
<keyword evidence="1" id="KW-0238">DNA-binding</keyword>
<dbReference type="GO" id="GO:0043564">
    <property type="term" value="C:Ku70:Ku80 complex"/>
    <property type="evidence" value="ECO:0007669"/>
    <property type="project" value="InterPro"/>
</dbReference>
<dbReference type="InterPro" id="IPR006164">
    <property type="entry name" value="DNA_bd_Ku70/Ku80"/>
</dbReference>
<dbReference type="NCBIfam" id="TIGR00578">
    <property type="entry name" value="ku70"/>
    <property type="match status" value="1"/>
</dbReference>
<dbReference type="PANTHER" id="PTHR12604">
    <property type="entry name" value="KU AUTOANTIGEN DNA HELICASE"/>
    <property type="match status" value="1"/>
</dbReference>
<dbReference type="AlphaFoldDB" id="A0A7K4JYW2"/>
<accession>A0A7K4JYW2</accession>
<reference evidence="4 5" key="1">
    <citation type="submission" date="2019-09" db="EMBL/GenBank/DDBJ databases">
        <title>Bird 10,000 Genomes (B10K) Project - Family phase.</title>
        <authorList>
            <person name="Zhang G."/>
        </authorList>
    </citation>
    <scope>NUCLEOTIDE SEQUENCE [LARGE SCALE GENOMIC DNA]</scope>
    <source>
        <strain evidence="4">B10K-MSB-42743</strain>
        <tissue evidence="4">Heart</tissue>
    </source>
</reference>
<evidence type="ECO:0000259" key="2">
    <source>
        <dbReference type="Pfam" id="PF02735"/>
    </source>
</evidence>
<dbReference type="GO" id="GO:0003690">
    <property type="term" value="F:double-stranded DNA binding"/>
    <property type="evidence" value="ECO:0007669"/>
    <property type="project" value="TreeGrafter"/>
</dbReference>
<dbReference type="OrthoDB" id="3249161at2759"/>
<evidence type="ECO:0000256" key="1">
    <source>
        <dbReference type="ARBA" id="ARBA00023125"/>
    </source>
</evidence>
<dbReference type="Pfam" id="PF02735">
    <property type="entry name" value="Ku"/>
    <property type="match status" value="1"/>
</dbReference>
<dbReference type="PANTHER" id="PTHR12604:SF2">
    <property type="entry name" value="X-RAY REPAIR CROSS-COMPLEMENTING PROTEIN 6"/>
    <property type="match status" value="1"/>
</dbReference>
<dbReference type="GO" id="GO:0003684">
    <property type="term" value="F:damaged DNA binding"/>
    <property type="evidence" value="ECO:0007669"/>
    <property type="project" value="InterPro"/>
</dbReference>
<organism evidence="4 5">
    <name type="scientific">Crypturellus soui</name>
    <dbReference type="NCBI Taxonomy" id="458187"/>
    <lineage>
        <taxon>Eukaryota</taxon>
        <taxon>Metazoa</taxon>
        <taxon>Chordata</taxon>
        <taxon>Craniata</taxon>
        <taxon>Vertebrata</taxon>
        <taxon>Euteleostomi</taxon>
        <taxon>Archelosauria</taxon>
        <taxon>Archosauria</taxon>
        <taxon>Dinosauria</taxon>
        <taxon>Saurischia</taxon>
        <taxon>Theropoda</taxon>
        <taxon>Coelurosauria</taxon>
        <taxon>Aves</taxon>
        <taxon>Palaeognathae</taxon>
        <taxon>Tinamiformes</taxon>
        <taxon>Tinamidae</taxon>
        <taxon>Crypturellus</taxon>
    </lineage>
</organism>
<dbReference type="CDD" id="cd00788">
    <property type="entry name" value="KU70"/>
    <property type="match status" value="1"/>
</dbReference>
<proteinExistence type="predicted"/>
<dbReference type="GO" id="GO:0003678">
    <property type="term" value="F:DNA helicase activity"/>
    <property type="evidence" value="ECO:0007669"/>
    <property type="project" value="InterPro"/>
</dbReference>
<dbReference type="GO" id="GO:0006303">
    <property type="term" value="P:double-strand break repair via nonhomologous end joining"/>
    <property type="evidence" value="ECO:0007669"/>
    <property type="project" value="InterPro"/>
</dbReference>
<dbReference type="InterPro" id="IPR006165">
    <property type="entry name" value="Ku70"/>
</dbReference>
<dbReference type="InterPro" id="IPR047087">
    <property type="entry name" value="KU70_core_dom"/>
</dbReference>
<dbReference type="Proteomes" id="UP000545332">
    <property type="component" value="Unassembled WGS sequence"/>
</dbReference>
<dbReference type="EMBL" id="VWPX01002425">
    <property type="protein sequence ID" value="NWI09300.1"/>
    <property type="molecule type" value="Genomic_DNA"/>
</dbReference>
<gene>
    <name evidence="4" type="primary">Xrcc6_1</name>
    <name evidence="4" type="ORF">CRYSOU_R15663</name>
</gene>
<dbReference type="Pfam" id="PF03730">
    <property type="entry name" value="Ku_C"/>
    <property type="match status" value="1"/>
</dbReference>
<name>A0A7K4JYW2_9AVES</name>
<evidence type="ECO:0000313" key="4">
    <source>
        <dbReference type="EMBL" id="NWI09300.1"/>
    </source>
</evidence>
<dbReference type="GO" id="GO:0000723">
    <property type="term" value="P:telomere maintenance"/>
    <property type="evidence" value="ECO:0007669"/>
    <property type="project" value="InterPro"/>
</dbReference>
<feature type="non-terminal residue" evidence="4">
    <location>
        <position position="142"/>
    </location>
</feature>
<sequence>LYFAGSTTLFNALLMKCLEKEVLALCRYIPRRNTPPRFVALVPQEEELDEQNVQVAPPGFHLVFLPYADDKRKVDFTEKVLANREQVDKMKQIIQKLRFKYRIESFENPVLQQHFRNLEALALDMMEPEQTEDLTSETYWWM</sequence>
<dbReference type="Gene3D" id="1.10.1600.10">
    <property type="match status" value="1"/>
</dbReference>